<name>F2B9D7_9NEIS</name>
<dbReference type="EMBL" id="AFAY01000006">
    <property type="protein sequence ID" value="EGF11921.1"/>
    <property type="molecule type" value="Genomic_DNA"/>
</dbReference>
<keyword evidence="2" id="KW-1185">Reference proteome</keyword>
<dbReference type="STRING" id="267212.GCA_001063965_01278"/>
<dbReference type="Proteomes" id="UP000004105">
    <property type="component" value="Unassembled WGS sequence"/>
</dbReference>
<evidence type="ECO:0008006" key="3">
    <source>
        <dbReference type="Google" id="ProtNLM"/>
    </source>
</evidence>
<dbReference type="OrthoDB" id="8607250at2"/>
<organism evidence="1 2">
    <name type="scientific">Neisseria bacilliformis ATCC BAA-1200</name>
    <dbReference type="NCBI Taxonomy" id="888742"/>
    <lineage>
        <taxon>Bacteria</taxon>
        <taxon>Pseudomonadati</taxon>
        <taxon>Pseudomonadota</taxon>
        <taxon>Betaproteobacteria</taxon>
        <taxon>Neisseriales</taxon>
        <taxon>Neisseriaceae</taxon>
        <taxon>Neisseria</taxon>
    </lineage>
</organism>
<dbReference type="RefSeq" id="WP_007341375.1">
    <property type="nucleotide sequence ID" value="NZ_GL878494.1"/>
</dbReference>
<gene>
    <name evidence="1" type="ORF">HMPREF9123_0363</name>
</gene>
<sequence>MRRLPLLVSIFLLAACASDFRQRENAFLRRESEETLARKIVKGQTTRADMEAMFGKPSRYYSNGCYTYEITTLPLYTFLTGYFYMKTRYDTWKLCVDYAGDTVADYRFSHDVKNDIDSPVGSLIQDIFRRPKKSPQSEKETP</sequence>
<accession>F2B9D7</accession>
<reference evidence="1 2" key="1">
    <citation type="submission" date="2011-02" db="EMBL/GenBank/DDBJ databases">
        <authorList>
            <person name="Muzny D."/>
            <person name="Qin X."/>
            <person name="Deng J."/>
            <person name="Jiang H."/>
            <person name="Liu Y."/>
            <person name="Qu J."/>
            <person name="Song X.-Z."/>
            <person name="Zhang L."/>
            <person name="Thornton R."/>
            <person name="Coyle M."/>
            <person name="Francisco L."/>
            <person name="Jackson L."/>
            <person name="Javaid M."/>
            <person name="Korchina V."/>
            <person name="Kovar C."/>
            <person name="Mata R."/>
            <person name="Mathew T."/>
            <person name="Ngo R."/>
            <person name="Nguyen L."/>
            <person name="Nguyen N."/>
            <person name="Okwuonu G."/>
            <person name="Ongeri F."/>
            <person name="Pham C."/>
            <person name="Simmons D."/>
            <person name="Wilczek-Boney K."/>
            <person name="Hale W."/>
            <person name="Jakkamsetti A."/>
            <person name="Pham P."/>
            <person name="Ruth R."/>
            <person name="San Lucas F."/>
            <person name="Warren J."/>
            <person name="Zhang J."/>
            <person name="Zhao Z."/>
            <person name="Zhou C."/>
            <person name="Zhu D."/>
            <person name="Lee S."/>
            <person name="Bess C."/>
            <person name="Blankenburg K."/>
            <person name="Forbes L."/>
            <person name="Fu Q."/>
            <person name="Gubbala S."/>
            <person name="Hirani K."/>
            <person name="Jayaseelan J.C."/>
            <person name="Lara F."/>
            <person name="Munidasa M."/>
            <person name="Palculict T."/>
            <person name="Patil S."/>
            <person name="Pu L.-L."/>
            <person name="Saada N."/>
            <person name="Tang L."/>
            <person name="Weissenberger G."/>
            <person name="Zhu Y."/>
            <person name="Hemphill L."/>
            <person name="Shang Y."/>
            <person name="Youmans B."/>
            <person name="Ayvaz T."/>
            <person name="Ross M."/>
            <person name="Santibanez J."/>
            <person name="Aqrawi P."/>
            <person name="Gross S."/>
            <person name="Joshi V."/>
            <person name="Fowler G."/>
            <person name="Nazareth L."/>
            <person name="Reid J."/>
            <person name="Worley K."/>
            <person name="Petrosino J."/>
            <person name="Highlander S."/>
            <person name="Gibbs R."/>
        </authorList>
    </citation>
    <scope>NUCLEOTIDE SEQUENCE [LARGE SCALE GENOMIC DNA]</scope>
    <source>
        <strain evidence="1 2">ATCC BAA-1200</strain>
    </source>
</reference>
<dbReference type="AlphaFoldDB" id="F2B9D7"/>
<evidence type="ECO:0000313" key="1">
    <source>
        <dbReference type="EMBL" id="EGF11921.1"/>
    </source>
</evidence>
<protein>
    <recommendedName>
        <fullName evidence="3">Lipoprotein</fullName>
    </recommendedName>
</protein>
<evidence type="ECO:0000313" key="2">
    <source>
        <dbReference type="Proteomes" id="UP000004105"/>
    </source>
</evidence>
<comment type="caution">
    <text evidence="1">The sequence shown here is derived from an EMBL/GenBank/DDBJ whole genome shotgun (WGS) entry which is preliminary data.</text>
</comment>
<proteinExistence type="predicted"/>
<dbReference type="PROSITE" id="PS51257">
    <property type="entry name" value="PROKAR_LIPOPROTEIN"/>
    <property type="match status" value="1"/>
</dbReference>
<dbReference type="HOGENOM" id="CLU_154545_0_0_4"/>